<dbReference type="RefSeq" id="WP_139325496.1">
    <property type="nucleotide sequence ID" value="NZ_FTOP01000003.1"/>
</dbReference>
<protein>
    <submittedName>
        <fullName evidence="2">Uncharacterized protein</fullName>
    </submittedName>
</protein>
<dbReference type="GO" id="GO:0016810">
    <property type="term" value="F:hydrolase activity, acting on carbon-nitrogen (but not peptide) bonds"/>
    <property type="evidence" value="ECO:0007669"/>
    <property type="project" value="InterPro"/>
</dbReference>
<keyword evidence="3" id="KW-1185">Reference proteome</keyword>
<evidence type="ECO:0000256" key="1">
    <source>
        <dbReference type="SAM" id="SignalP"/>
    </source>
</evidence>
<dbReference type="Gene3D" id="2.30.40.10">
    <property type="entry name" value="Urease, subunit C, domain 1"/>
    <property type="match status" value="1"/>
</dbReference>
<proteinExistence type="predicted"/>
<feature type="chain" id="PRO_5012568830" evidence="1">
    <location>
        <begin position="24"/>
        <end position="66"/>
    </location>
</feature>
<dbReference type="AlphaFoldDB" id="A0A1N7LIF6"/>
<accession>A0A1N7LIF6</accession>
<gene>
    <name evidence="2" type="ORF">SAMN05421761_103357</name>
</gene>
<dbReference type="PROSITE" id="PS51257">
    <property type="entry name" value="PROKAR_LIPOPROTEIN"/>
    <property type="match status" value="1"/>
</dbReference>
<dbReference type="InterPro" id="IPR011059">
    <property type="entry name" value="Metal-dep_hydrolase_composite"/>
</dbReference>
<dbReference type="EMBL" id="FTOP01000003">
    <property type="protein sequence ID" value="SIS73564.1"/>
    <property type="molecule type" value="Genomic_DNA"/>
</dbReference>
<keyword evidence="1" id="KW-0732">Signal</keyword>
<evidence type="ECO:0000313" key="2">
    <source>
        <dbReference type="EMBL" id="SIS73564.1"/>
    </source>
</evidence>
<feature type="signal peptide" evidence="1">
    <location>
        <begin position="1"/>
        <end position="23"/>
    </location>
</feature>
<name>A0A1N7LIF6_9BACT</name>
<organism evidence="2 3">
    <name type="scientific">Belliella pelovolcani</name>
    <dbReference type="NCBI Taxonomy" id="529505"/>
    <lineage>
        <taxon>Bacteria</taxon>
        <taxon>Pseudomonadati</taxon>
        <taxon>Bacteroidota</taxon>
        <taxon>Cytophagia</taxon>
        <taxon>Cytophagales</taxon>
        <taxon>Cyclobacteriaceae</taxon>
        <taxon>Belliella</taxon>
    </lineage>
</organism>
<dbReference type="STRING" id="529505.SAMN05421761_103357"/>
<dbReference type="Proteomes" id="UP000186026">
    <property type="component" value="Unassembled WGS sequence"/>
</dbReference>
<sequence>MKKLTLFTLLGWIIFACSSPSHDLLITNVNVIDVVTGEVLPNRTVAIDGDEITAIYTRTIKSGKNT</sequence>
<reference evidence="3" key="1">
    <citation type="submission" date="2017-01" db="EMBL/GenBank/DDBJ databases">
        <authorList>
            <person name="Varghese N."/>
            <person name="Submissions S."/>
        </authorList>
    </citation>
    <scope>NUCLEOTIDE SEQUENCE [LARGE SCALE GENOMIC DNA]</scope>
    <source>
        <strain evidence="3">DSM 46698</strain>
    </source>
</reference>
<evidence type="ECO:0000313" key="3">
    <source>
        <dbReference type="Proteomes" id="UP000186026"/>
    </source>
</evidence>
<dbReference type="OrthoDB" id="9797498at2"/>
<dbReference type="SUPFAM" id="SSF51338">
    <property type="entry name" value="Composite domain of metallo-dependent hydrolases"/>
    <property type="match status" value="1"/>
</dbReference>